<dbReference type="SUPFAM" id="SSF109604">
    <property type="entry name" value="HD-domain/PDEase-like"/>
    <property type="match status" value="1"/>
</dbReference>
<dbReference type="PANTHER" id="PTHR21174">
    <property type="match status" value="1"/>
</dbReference>
<keyword evidence="1" id="KW-0378">Hydrolase</keyword>
<gene>
    <name evidence="1" type="ORF">FOE78_03495</name>
</gene>
<dbReference type="InterPro" id="IPR009218">
    <property type="entry name" value="HD_phosphohydro"/>
</dbReference>
<dbReference type="AlphaFoldDB" id="A0A516PVG1"/>
<reference evidence="1 2" key="1">
    <citation type="submission" date="2019-07" db="EMBL/GenBank/DDBJ databases">
        <title>Microlunatus dokdonensis sp. nov. isolated from the rhizospheric soil of the wild plant Elymus tsukushiensis.</title>
        <authorList>
            <person name="Ghim S.-Y."/>
            <person name="Hwang Y.-J."/>
            <person name="Son J.-S."/>
            <person name="Shin J.-H."/>
        </authorList>
    </citation>
    <scope>NUCLEOTIDE SEQUENCE [LARGE SCALE GENOMIC DNA]</scope>
    <source>
        <strain evidence="1 2">KUDC0627</strain>
    </source>
</reference>
<dbReference type="Proteomes" id="UP000319263">
    <property type="component" value="Chromosome"/>
</dbReference>
<sequence length="225" mass="25420">MTDDLTDQLAARFANLLPEHADVGGELLQRYAEPHRHYHDRRHLARVLDQVEGLATGKHDLFLVRLAAWFHDAVYAIPVGQISNEEASARLAIRTLGRCGFEQEEIGEVARLVRLTETHRPTGSDPDGELLCDADLSILAAEPDEYRRYVDDVRQEYAKVDDHDFARGRLDVLLKFGGREIYRTSKGRKLNPAAQANVTNEAFRLIEQLGIGDQLDPDGWPLNTR</sequence>
<dbReference type="RefSeq" id="WP_143985084.1">
    <property type="nucleotide sequence ID" value="NZ_CP041692.1"/>
</dbReference>
<dbReference type="Gene3D" id="1.10.3210.10">
    <property type="entry name" value="Hypothetical protein af1432"/>
    <property type="match status" value="1"/>
</dbReference>
<organism evidence="1 2">
    <name type="scientific">Microlunatus elymi</name>
    <dbReference type="NCBI Taxonomy" id="2596828"/>
    <lineage>
        <taxon>Bacteria</taxon>
        <taxon>Bacillati</taxon>
        <taxon>Actinomycetota</taxon>
        <taxon>Actinomycetes</taxon>
        <taxon>Propionibacteriales</taxon>
        <taxon>Propionibacteriaceae</taxon>
        <taxon>Microlunatus</taxon>
    </lineage>
</organism>
<proteinExistence type="predicted"/>
<accession>A0A516PVG1</accession>
<evidence type="ECO:0000313" key="2">
    <source>
        <dbReference type="Proteomes" id="UP000319263"/>
    </source>
</evidence>
<name>A0A516PVG1_9ACTN</name>
<evidence type="ECO:0000313" key="1">
    <source>
        <dbReference type="EMBL" id="QDP95102.1"/>
    </source>
</evidence>
<dbReference type="EMBL" id="CP041692">
    <property type="protein sequence ID" value="QDP95102.1"/>
    <property type="molecule type" value="Genomic_DNA"/>
</dbReference>
<keyword evidence="2" id="KW-1185">Reference proteome</keyword>
<dbReference type="PIRSF" id="PIRSF035170">
    <property type="entry name" value="HD_phosphohydro"/>
    <property type="match status" value="1"/>
</dbReference>
<protein>
    <submittedName>
        <fullName evidence="1">Metal-dependent phosphohydrolase</fullName>
    </submittedName>
</protein>
<dbReference type="GO" id="GO:0016787">
    <property type="term" value="F:hydrolase activity"/>
    <property type="evidence" value="ECO:0007669"/>
    <property type="project" value="UniProtKB-KW"/>
</dbReference>
<dbReference type="OrthoDB" id="9808993at2"/>
<dbReference type="PANTHER" id="PTHR21174:SF0">
    <property type="entry name" value="HD PHOSPHOHYDROLASE FAMILY PROTEIN-RELATED"/>
    <property type="match status" value="1"/>
</dbReference>
<dbReference type="KEGG" id="mik:FOE78_03495"/>